<gene>
    <name evidence="2" type="ORF">OGH68_03750</name>
</gene>
<feature type="transmembrane region" description="Helical" evidence="1">
    <location>
        <begin position="46"/>
        <end position="67"/>
    </location>
</feature>
<protein>
    <submittedName>
        <fullName evidence="2">Uncharacterized protein</fullName>
    </submittedName>
</protein>
<dbReference type="Proteomes" id="UP001163878">
    <property type="component" value="Chromosome"/>
</dbReference>
<keyword evidence="1" id="KW-0472">Membrane</keyword>
<organism evidence="2 3">
    <name type="scientific">Streptomyces peucetius</name>
    <dbReference type="NCBI Taxonomy" id="1950"/>
    <lineage>
        <taxon>Bacteria</taxon>
        <taxon>Bacillati</taxon>
        <taxon>Actinomycetota</taxon>
        <taxon>Actinomycetes</taxon>
        <taxon>Kitasatosporales</taxon>
        <taxon>Streptomycetaceae</taxon>
        <taxon>Streptomyces</taxon>
    </lineage>
</organism>
<dbReference type="EMBL" id="CP107567">
    <property type="protein sequence ID" value="UYQ60665.1"/>
    <property type="molecule type" value="Genomic_DNA"/>
</dbReference>
<evidence type="ECO:0000313" key="3">
    <source>
        <dbReference type="Proteomes" id="UP001163878"/>
    </source>
</evidence>
<reference evidence="2" key="1">
    <citation type="submission" date="2022-10" db="EMBL/GenBank/DDBJ databases">
        <title>Cytochrome P450 Catalyzes Benzene Ring Formation in the Biosynthesis of Trialkyl-Substituted Aromatic Polyketides.</title>
        <authorList>
            <person name="Zhao E."/>
            <person name="Ge H."/>
        </authorList>
    </citation>
    <scope>NUCLEOTIDE SEQUENCE</scope>
    <source>
        <strain evidence="2">NA0869</strain>
    </source>
</reference>
<keyword evidence="1" id="KW-0812">Transmembrane</keyword>
<feature type="transmembrane region" description="Helical" evidence="1">
    <location>
        <begin position="20"/>
        <end position="40"/>
    </location>
</feature>
<keyword evidence="1" id="KW-1133">Transmembrane helix</keyword>
<proteinExistence type="predicted"/>
<evidence type="ECO:0000256" key="1">
    <source>
        <dbReference type="SAM" id="Phobius"/>
    </source>
</evidence>
<accession>A0ABY6I123</accession>
<keyword evidence="3" id="KW-1185">Reference proteome</keyword>
<name>A0ABY6I123_STRPE</name>
<dbReference type="RefSeq" id="WP_264241871.1">
    <property type="nucleotide sequence ID" value="NZ_CP107567.1"/>
</dbReference>
<sequence length="72" mass="7283">MTTNADAPRQDRGDRKLRTAVLLLGLVMGLMITGAAVYVARVHPSLAGPLGVGAAVLGALAGATAMASRLVR</sequence>
<evidence type="ECO:0000313" key="2">
    <source>
        <dbReference type="EMBL" id="UYQ60665.1"/>
    </source>
</evidence>